<name>A0A448XRH4_9PLAT</name>
<gene>
    <name evidence="1" type="ORF">PXEA_LOCUS36505</name>
</gene>
<accession>A0A448XRH4</accession>
<keyword evidence="2" id="KW-1185">Reference proteome</keyword>
<proteinExistence type="predicted"/>
<sequence>MSQNASGTRLLTGYASGRLAMWQIPAPCEATSTSLFASDSSFFNFNTSQTSRRKRDLESLKTGSMDLRIRGSEEGEESGVQLDFSQEELQEAERLDCLDKDEEMKRTEKEFISLDPSAHSDIYFHDTQSQLSGQTDVGIRFRRLRPASVGSLGAGTSDCRGRLLRIIDDAHGVNQPILFCAFTAAPAVAICVDAAGSAFRLSFKRGLLGRSTDSVCFFNGRL</sequence>
<reference evidence="1" key="1">
    <citation type="submission" date="2018-11" db="EMBL/GenBank/DDBJ databases">
        <authorList>
            <consortium name="Pathogen Informatics"/>
        </authorList>
    </citation>
    <scope>NUCLEOTIDE SEQUENCE</scope>
</reference>
<comment type="caution">
    <text evidence="1">The sequence shown here is derived from an EMBL/GenBank/DDBJ whole genome shotgun (WGS) entry which is preliminary data.</text>
</comment>
<organism evidence="1 2">
    <name type="scientific">Protopolystoma xenopodis</name>
    <dbReference type="NCBI Taxonomy" id="117903"/>
    <lineage>
        <taxon>Eukaryota</taxon>
        <taxon>Metazoa</taxon>
        <taxon>Spiralia</taxon>
        <taxon>Lophotrochozoa</taxon>
        <taxon>Platyhelminthes</taxon>
        <taxon>Monogenea</taxon>
        <taxon>Polyopisthocotylea</taxon>
        <taxon>Polystomatidea</taxon>
        <taxon>Polystomatidae</taxon>
        <taxon>Protopolystoma</taxon>
    </lineage>
</organism>
<evidence type="ECO:0000313" key="2">
    <source>
        <dbReference type="Proteomes" id="UP000784294"/>
    </source>
</evidence>
<dbReference type="Pfam" id="PF23410">
    <property type="entry name" value="Beta-prop_VPS8"/>
    <property type="match status" value="1"/>
</dbReference>
<dbReference type="EMBL" id="CAAALY010278585">
    <property type="protein sequence ID" value="VEL43065.1"/>
    <property type="molecule type" value="Genomic_DNA"/>
</dbReference>
<protein>
    <submittedName>
        <fullName evidence="1">Uncharacterized protein</fullName>
    </submittedName>
</protein>
<dbReference type="AlphaFoldDB" id="A0A448XRH4"/>
<dbReference type="Proteomes" id="UP000784294">
    <property type="component" value="Unassembled WGS sequence"/>
</dbReference>
<evidence type="ECO:0000313" key="1">
    <source>
        <dbReference type="EMBL" id="VEL43065.1"/>
    </source>
</evidence>
<dbReference type="OrthoDB" id="289913at2759"/>